<dbReference type="Proteomes" id="UP001599756">
    <property type="component" value="Unassembled WGS sequence"/>
</dbReference>
<reference evidence="6 7" key="1">
    <citation type="submission" date="2024-09" db="EMBL/GenBank/DDBJ databases">
        <title>The Natural Products Discovery Center: Release of the First 8490 Sequenced Strains for Exploring Actinobacteria Biosynthetic Diversity.</title>
        <authorList>
            <person name="Kalkreuter E."/>
            <person name="Kautsar S.A."/>
            <person name="Yang D."/>
            <person name="Bader C.D."/>
            <person name="Teijaro C.N."/>
            <person name="Fluegel L."/>
            <person name="Davis C.M."/>
            <person name="Simpson J.R."/>
            <person name="Lauterbach L."/>
            <person name="Steele A.D."/>
            <person name="Gui C."/>
            <person name="Meng S."/>
            <person name="Li G."/>
            <person name="Viehrig K."/>
            <person name="Ye F."/>
            <person name="Su P."/>
            <person name="Kiefer A.F."/>
            <person name="Nichols A."/>
            <person name="Cepeda A.J."/>
            <person name="Yan W."/>
            <person name="Fan B."/>
            <person name="Jiang Y."/>
            <person name="Adhikari A."/>
            <person name="Zheng C.-J."/>
            <person name="Schuster L."/>
            <person name="Cowan T.M."/>
            <person name="Smanski M.J."/>
            <person name="Chevrette M.G."/>
            <person name="De Carvalho L.P.S."/>
            <person name="Shen B."/>
        </authorList>
    </citation>
    <scope>NUCLEOTIDE SEQUENCE [LARGE SCALE GENOMIC DNA]</scope>
    <source>
        <strain evidence="6 7">NPDC059500</strain>
    </source>
</reference>
<keyword evidence="5" id="KW-0812">Transmembrane</keyword>
<keyword evidence="7" id="KW-1185">Reference proteome</keyword>
<keyword evidence="3" id="KW-0186">Copper</keyword>
<evidence type="ECO:0000256" key="4">
    <source>
        <dbReference type="SAM" id="MobiDB-lite"/>
    </source>
</evidence>
<gene>
    <name evidence="6" type="ORF">ACFW88_24290</name>
</gene>
<evidence type="ECO:0000256" key="3">
    <source>
        <dbReference type="ARBA" id="ARBA00023008"/>
    </source>
</evidence>
<comment type="caution">
    <text evidence="6">The sequence shown here is derived from an EMBL/GenBank/DDBJ whole genome shotgun (WGS) entry which is preliminary data.</text>
</comment>
<proteinExistence type="inferred from homology"/>
<dbReference type="Pfam" id="PF06236">
    <property type="entry name" value="MelC1"/>
    <property type="match status" value="1"/>
</dbReference>
<evidence type="ECO:0000256" key="5">
    <source>
        <dbReference type="SAM" id="Phobius"/>
    </source>
</evidence>
<dbReference type="InterPro" id="IPR023199">
    <property type="entry name" value="GriE/MELC1_sf"/>
</dbReference>
<organism evidence="6 7">
    <name type="scientific">Streptomyces anandii</name>
    <dbReference type="NCBI Taxonomy" id="285454"/>
    <lineage>
        <taxon>Bacteria</taxon>
        <taxon>Bacillati</taxon>
        <taxon>Actinomycetota</taxon>
        <taxon>Actinomycetes</taxon>
        <taxon>Kitasatosporales</taxon>
        <taxon>Streptomycetaceae</taxon>
        <taxon>Streptomyces</taxon>
    </lineage>
</organism>
<keyword evidence="2" id="KW-0732">Signal</keyword>
<evidence type="ECO:0000256" key="2">
    <source>
        <dbReference type="ARBA" id="ARBA00022729"/>
    </source>
</evidence>
<accession>A0ABW6HB96</accession>
<keyword evidence="5" id="KW-0472">Membrane</keyword>
<feature type="transmembrane region" description="Helical" evidence="5">
    <location>
        <begin position="27"/>
        <end position="46"/>
    </location>
</feature>
<comment type="similarity">
    <text evidence="1">Belongs to the melC1 family.</text>
</comment>
<dbReference type="Gene3D" id="3.30.1880.10">
    <property type="entry name" value="protein ne1242 domain like"/>
    <property type="match status" value="1"/>
</dbReference>
<keyword evidence="5" id="KW-1133">Transmembrane helix</keyword>
<dbReference type="RefSeq" id="WP_381842359.1">
    <property type="nucleotide sequence ID" value="NZ_JBHYTS010000042.1"/>
</dbReference>
<dbReference type="InterPro" id="IPR006311">
    <property type="entry name" value="TAT_signal"/>
</dbReference>
<name>A0ABW6HB96_9ACTN</name>
<evidence type="ECO:0000313" key="7">
    <source>
        <dbReference type="Proteomes" id="UP001599756"/>
    </source>
</evidence>
<dbReference type="InterPro" id="IPR010928">
    <property type="entry name" value="MelC1"/>
</dbReference>
<feature type="region of interest" description="Disordered" evidence="4">
    <location>
        <begin position="132"/>
        <end position="168"/>
    </location>
</feature>
<evidence type="ECO:0000256" key="1">
    <source>
        <dbReference type="ARBA" id="ARBA00009871"/>
    </source>
</evidence>
<dbReference type="EMBL" id="JBHYTS010000042">
    <property type="protein sequence ID" value="MFE1753621.1"/>
    <property type="molecule type" value="Genomic_DNA"/>
</dbReference>
<feature type="compositionally biased region" description="Basic and acidic residues" evidence="4">
    <location>
        <begin position="157"/>
        <end position="168"/>
    </location>
</feature>
<protein>
    <submittedName>
        <fullName evidence="6">Tyrosinase family oxidase copper chaperone</fullName>
    </submittedName>
</protein>
<dbReference type="PROSITE" id="PS51318">
    <property type="entry name" value="TAT"/>
    <property type="match status" value="1"/>
</dbReference>
<feature type="region of interest" description="Disordered" evidence="4">
    <location>
        <begin position="1"/>
        <end position="20"/>
    </location>
</feature>
<sequence>MTRSVTGVVGSPGLTAEPQGGTTRRRVLWGMIGSGAAVALAPLLAAPTPAGREKPEYTRFDETYRGRRISGGAWGAERSDGSPSAAWHVTVDGQPLHLMRRADGSWMTMIDHYQSYPTPLAAARAAVDELGTTARPGVPGAGGSHMEGSGLPSGRTGSEEDHSIGVHT</sequence>
<evidence type="ECO:0000313" key="6">
    <source>
        <dbReference type="EMBL" id="MFE1753621.1"/>
    </source>
</evidence>